<organism evidence="5 6">
    <name type="scientific">Trapa natans</name>
    <name type="common">Water chestnut</name>
    <dbReference type="NCBI Taxonomy" id="22666"/>
    <lineage>
        <taxon>Eukaryota</taxon>
        <taxon>Viridiplantae</taxon>
        <taxon>Streptophyta</taxon>
        <taxon>Embryophyta</taxon>
        <taxon>Tracheophyta</taxon>
        <taxon>Spermatophyta</taxon>
        <taxon>Magnoliopsida</taxon>
        <taxon>eudicotyledons</taxon>
        <taxon>Gunneridae</taxon>
        <taxon>Pentapetalae</taxon>
        <taxon>rosids</taxon>
        <taxon>malvids</taxon>
        <taxon>Myrtales</taxon>
        <taxon>Lythraceae</taxon>
        <taxon>Trapa</taxon>
    </lineage>
</organism>
<dbReference type="InterPro" id="IPR046341">
    <property type="entry name" value="SET_dom_sf"/>
</dbReference>
<dbReference type="FunFam" id="3.90.1410.10:FF:000009">
    <property type="entry name" value="Histone-lysine N-methyltransferase setd3"/>
    <property type="match status" value="1"/>
</dbReference>
<dbReference type="Pfam" id="PF00856">
    <property type="entry name" value="SET"/>
    <property type="match status" value="1"/>
</dbReference>
<dbReference type="AlphaFoldDB" id="A0AAN7KLW7"/>
<dbReference type="SMART" id="SM00317">
    <property type="entry name" value="SET"/>
    <property type="match status" value="1"/>
</dbReference>
<dbReference type="SUPFAM" id="SSF81822">
    <property type="entry name" value="RuBisCo LSMT C-terminal, substrate-binding domain"/>
    <property type="match status" value="1"/>
</dbReference>
<keyword evidence="2" id="KW-0808">Transferase</keyword>
<evidence type="ECO:0000313" key="6">
    <source>
        <dbReference type="Proteomes" id="UP001346149"/>
    </source>
</evidence>
<comment type="caution">
    <text evidence="5">The sequence shown here is derived from an EMBL/GenBank/DDBJ whole genome shotgun (WGS) entry which is preliminary data.</text>
</comment>
<feature type="domain" description="SET" evidence="4">
    <location>
        <begin position="52"/>
        <end position="287"/>
    </location>
</feature>
<name>A0AAN7KLW7_TRANT</name>
<dbReference type="PANTHER" id="PTHR13271">
    <property type="entry name" value="UNCHARACTERIZED PUTATIVE METHYLTRANSFERASE"/>
    <property type="match status" value="1"/>
</dbReference>
<dbReference type="PROSITE" id="PS50280">
    <property type="entry name" value="SET"/>
    <property type="match status" value="1"/>
</dbReference>
<dbReference type="Gene3D" id="3.90.1410.10">
    <property type="entry name" value="set domain protein methyltransferase, domain 1"/>
    <property type="match status" value="1"/>
</dbReference>
<dbReference type="EMBL" id="JAXQNO010000023">
    <property type="protein sequence ID" value="KAK4765535.1"/>
    <property type="molecule type" value="Genomic_DNA"/>
</dbReference>
<evidence type="ECO:0000259" key="4">
    <source>
        <dbReference type="PROSITE" id="PS50280"/>
    </source>
</evidence>
<protein>
    <recommendedName>
        <fullName evidence="4">SET domain-containing protein</fullName>
    </recommendedName>
</protein>
<dbReference type="GO" id="GO:0032259">
    <property type="term" value="P:methylation"/>
    <property type="evidence" value="ECO:0007669"/>
    <property type="project" value="UniProtKB-KW"/>
</dbReference>
<evidence type="ECO:0000256" key="1">
    <source>
        <dbReference type="ARBA" id="ARBA00022603"/>
    </source>
</evidence>
<dbReference type="InterPro" id="IPR015353">
    <property type="entry name" value="Rubisco_LSMT_subst-bd"/>
</dbReference>
<evidence type="ECO:0000256" key="3">
    <source>
        <dbReference type="ARBA" id="ARBA00022691"/>
    </source>
</evidence>
<dbReference type="Proteomes" id="UP001346149">
    <property type="component" value="Unassembled WGS sequence"/>
</dbReference>
<keyword evidence="1" id="KW-0489">Methyltransferase</keyword>
<keyword evidence="6" id="KW-1185">Reference proteome</keyword>
<evidence type="ECO:0000256" key="2">
    <source>
        <dbReference type="ARBA" id="ARBA00022679"/>
    </source>
</evidence>
<dbReference type="GO" id="GO:0016279">
    <property type="term" value="F:protein-lysine N-methyltransferase activity"/>
    <property type="evidence" value="ECO:0007669"/>
    <property type="project" value="TreeGrafter"/>
</dbReference>
<accession>A0AAN7KLW7</accession>
<gene>
    <name evidence="5" type="ORF">SAY86_026625</name>
</gene>
<dbReference type="Gene3D" id="3.90.1420.10">
    <property type="entry name" value="Rubisco LSMT, substrate-binding domain"/>
    <property type="match status" value="1"/>
</dbReference>
<dbReference type="InterPro" id="IPR001214">
    <property type="entry name" value="SET_dom"/>
</dbReference>
<dbReference type="InterPro" id="IPR050600">
    <property type="entry name" value="SETD3_SETD6_MTase"/>
</dbReference>
<reference evidence="5 6" key="1">
    <citation type="journal article" date="2023" name="Hortic Res">
        <title>Pangenome of water caltrop reveals structural variations and asymmetric subgenome divergence after allopolyploidization.</title>
        <authorList>
            <person name="Zhang X."/>
            <person name="Chen Y."/>
            <person name="Wang L."/>
            <person name="Yuan Y."/>
            <person name="Fang M."/>
            <person name="Shi L."/>
            <person name="Lu R."/>
            <person name="Comes H.P."/>
            <person name="Ma Y."/>
            <person name="Chen Y."/>
            <person name="Huang G."/>
            <person name="Zhou Y."/>
            <person name="Zheng Z."/>
            <person name="Qiu Y."/>
        </authorList>
    </citation>
    <scope>NUCLEOTIDE SEQUENCE [LARGE SCALE GENOMIC DNA]</scope>
    <source>
        <strain evidence="5">F231</strain>
    </source>
</reference>
<proteinExistence type="predicted"/>
<dbReference type="Pfam" id="PF09273">
    <property type="entry name" value="Rubis-subs-bind"/>
    <property type="match status" value="1"/>
</dbReference>
<evidence type="ECO:0000313" key="5">
    <source>
        <dbReference type="EMBL" id="KAK4765535.1"/>
    </source>
</evidence>
<dbReference type="PANTHER" id="PTHR13271:SF116">
    <property type="entry name" value="F21J9.27"/>
    <property type="match status" value="1"/>
</dbReference>
<keyword evidence="3" id="KW-0949">S-adenosyl-L-methionine</keyword>
<dbReference type="SUPFAM" id="SSF82199">
    <property type="entry name" value="SET domain"/>
    <property type="match status" value="1"/>
</dbReference>
<dbReference type="InterPro" id="IPR036464">
    <property type="entry name" value="Rubisco_LSMT_subst-bd_sf"/>
</dbReference>
<sequence>MVASKILMASLTHYRPLNCSAAAASASGPSRLVQQAPDLIKWVRKEGGFVHPAMRISQDTFCGLGLTTIERIPKGSDLIALPPHLPLRFESCIGEEAADAEPVIVSLAEKVPEELWAMKLGLKLLQERAKIGSFWWPYISNLPETYSVPIFFQGEDIKNLQYAPLLYQVNKRCRFLLDFEHKVKETLKDVSWKDHPFEGLDVDASSLGWAMSAVSSRAFRLHGKTKYPDCSSSYVPMMLPLVDMCNHSFEPNARIVQEQEEKPQEMLLKVIAEREINENDPLLLNYGCLSNDLFLLDYGFIIPSNPHDCIELKYDGALLDAASMAAGVSSPNFSSPSPWQKDILSQLNLDGEAPVLKVTIGGHELVEGRLLAALRVLLASNEEAVKKHDLNTLKSSLVEAPCGIACEMAAFRTVIALCAIALEHFPTKVMEDESLLNSGVSAFSELAIRFRSQKKLLIVDVMKELSRRMKVQAFEERSAPGSVQPNARGRSGCNTRIAAPTFHQCIVNSVYLKYMADVDDKCSRDKFDIIPLIILLNLQGAGSSLDLCGTLCQMSDLVGDSMVWIVVADHDPGAQASESFTFTFTEQA</sequence>
<dbReference type="CDD" id="cd10527">
    <property type="entry name" value="SET_LSMT"/>
    <property type="match status" value="1"/>
</dbReference>